<name>A0A645HT82_9ZZZZ</name>
<evidence type="ECO:0000313" key="1">
    <source>
        <dbReference type="EMBL" id="MPN42258.1"/>
    </source>
</evidence>
<organism evidence="1">
    <name type="scientific">bioreactor metagenome</name>
    <dbReference type="NCBI Taxonomy" id="1076179"/>
    <lineage>
        <taxon>unclassified sequences</taxon>
        <taxon>metagenomes</taxon>
        <taxon>ecological metagenomes</taxon>
    </lineage>
</organism>
<dbReference type="EMBL" id="VSSQ01099861">
    <property type="protein sequence ID" value="MPN42258.1"/>
    <property type="molecule type" value="Genomic_DNA"/>
</dbReference>
<comment type="caution">
    <text evidence="1">The sequence shown here is derived from an EMBL/GenBank/DDBJ whole genome shotgun (WGS) entry which is preliminary data.</text>
</comment>
<proteinExistence type="predicted"/>
<dbReference type="AlphaFoldDB" id="A0A645HT82"/>
<reference evidence="1" key="1">
    <citation type="submission" date="2019-08" db="EMBL/GenBank/DDBJ databases">
        <authorList>
            <person name="Kucharzyk K."/>
            <person name="Murdoch R.W."/>
            <person name="Higgins S."/>
            <person name="Loffler F."/>
        </authorList>
    </citation>
    <scope>NUCLEOTIDE SEQUENCE</scope>
</reference>
<protein>
    <submittedName>
        <fullName evidence="1">Uncharacterized protein</fullName>
    </submittedName>
</protein>
<accession>A0A645HT82</accession>
<gene>
    <name evidence="1" type="ORF">SDC9_189814</name>
</gene>
<sequence>MEASAAPVLANFSGGKIITSLSPWAEEECGTLTVSGYRFPWNRVFEIGMDIDRETAAPQT</sequence>